<dbReference type="CDD" id="cd03784">
    <property type="entry name" value="GT1_Gtf-like"/>
    <property type="match status" value="1"/>
</dbReference>
<accession>A0A7R9L436</accession>
<dbReference type="Proteomes" id="UP000759131">
    <property type="component" value="Unassembled WGS sequence"/>
</dbReference>
<dbReference type="InterPro" id="IPR035595">
    <property type="entry name" value="UDP_glycos_trans_CS"/>
</dbReference>
<comment type="catalytic activity">
    <reaction evidence="5">
        <text>glucuronate acceptor + UDP-alpha-D-glucuronate = acceptor beta-D-glucuronoside + UDP + H(+)</text>
        <dbReference type="Rhea" id="RHEA:21032"/>
        <dbReference type="ChEBI" id="CHEBI:15378"/>
        <dbReference type="ChEBI" id="CHEBI:58052"/>
        <dbReference type="ChEBI" id="CHEBI:58223"/>
        <dbReference type="ChEBI" id="CHEBI:132367"/>
        <dbReference type="ChEBI" id="CHEBI:132368"/>
        <dbReference type="EC" id="2.4.1.17"/>
    </reaction>
</comment>
<dbReference type="PANTHER" id="PTHR48043">
    <property type="entry name" value="EG:EG0003.4 PROTEIN-RELATED"/>
    <property type="match status" value="1"/>
</dbReference>
<sequence length="433" mass="48522">MGLRQENTGKCCESCKFLSRPIPVQDWDGTGKDFPYAYRNGTGQEWIASGQDGTGMECILNTKSTANTENVVKNVAISLLNRGEVGPNTSIQKVSGDYQSVLLDKIIELDEHLVTLLPDLKPDVIFVEHYRPIPAIELSGIPCVLMSIVNPLLKRSDTRLPPYLSGLLLTGGPAKWDAFRAVKSAQQSEGWRRIDDYMVSRGCQPMSDSPFTYNDKYLTPYGYPFELDFPPGVAQLPTNVIRLDHFMRAPEGIGYEIPVPLRDMPGKLVYFSLGSMGAIDVVNMKRLVAIMAKSMHRFIVSMGPSHDEYVLPVNMWGQEFVPQIRVLPLVDLVITHGGYNSTIETFCFGKPMIVMPLFADQYDNAQRVQESGLGLRLDPYRCSEHELLSAIDTLLNDKPLNEKLMKISQRIQTDNSLAKLPQIIADYVENYVH</sequence>
<gene>
    <name evidence="6" type="ORF">OSB1V03_LOCUS14857</name>
</gene>
<dbReference type="GO" id="GO:0015020">
    <property type="term" value="F:glucuronosyltransferase activity"/>
    <property type="evidence" value="ECO:0007669"/>
    <property type="project" value="UniProtKB-EC"/>
</dbReference>
<evidence type="ECO:0000256" key="1">
    <source>
        <dbReference type="ARBA" id="ARBA00009995"/>
    </source>
</evidence>
<evidence type="ECO:0000256" key="4">
    <source>
        <dbReference type="RuleBase" id="RU003718"/>
    </source>
</evidence>
<dbReference type="EC" id="2.4.1.17" evidence="5"/>
<dbReference type="PROSITE" id="PS00375">
    <property type="entry name" value="UDPGT"/>
    <property type="match status" value="1"/>
</dbReference>
<dbReference type="Pfam" id="PF00201">
    <property type="entry name" value="UDPGT"/>
    <property type="match status" value="1"/>
</dbReference>
<dbReference type="SUPFAM" id="SSF53756">
    <property type="entry name" value="UDP-Glycosyltransferase/glycogen phosphorylase"/>
    <property type="match status" value="1"/>
</dbReference>
<organism evidence="6">
    <name type="scientific">Medioppia subpectinata</name>
    <dbReference type="NCBI Taxonomy" id="1979941"/>
    <lineage>
        <taxon>Eukaryota</taxon>
        <taxon>Metazoa</taxon>
        <taxon>Ecdysozoa</taxon>
        <taxon>Arthropoda</taxon>
        <taxon>Chelicerata</taxon>
        <taxon>Arachnida</taxon>
        <taxon>Acari</taxon>
        <taxon>Acariformes</taxon>
        <taxon>Sarcoptiformes</taxon>
        <taxon>Oribatida</taxon>
        <taxon>Brachypylina</taxon>
        <taxon>Oppioidea</taxon>
        <taxon>Oppiidae</taxon>
        <taxon>Medioppia</taxon>
    </lineage>
</organism>
<protein>
    <recommendedName>
        <fullName evidence="5">UDP-glucuronosyltransferase</fullName>
        <ecNumber evidence="5">2.4.1.17</ecNumber>
    </recommendedName>
</protein>
<name>A0A7R9L436_9ACAR</name>
<evidence type="ECO:0000256" key="5">
    <source>
        <dbReference type="RuleBase" id="RU362059"/>
    </source>
</evidence>
<dbReference type="EMBL" id="OC869256">
    <property type="protein sequence ID" value="CAD7634461.1"/>
    <property type="molecule type" value="Genomic_DNA"/>
</dbReference>
<dbReference type="InterPro" id="IPR002213">
    <property type="entry name" value="UDP_glucos_trans"/>
</dbReference>
<evidence type="ECO:0000256" key="3">
    <source>
        <dbReference type="ARBA" id="ARBA00022679"/>
    </source>
</evidence>
<keyword evidence="7" id="KW-1185">Reference proteome</keyword>
<proteinExistence type="inferred from homology"/>
<dbReference type="Gene3D" id="3.40.50.2000">
    <property type="entry name" value="Glycogen Phosphorylase B"/>
    <property type="match status" value="1"/>
</dbReference>
<comment type="subcellular location">
    <subcellularLocation>
        <location evidence="5">Membrane</location>
        <topology evidence="5">Single-pass membrane protein</topology>
    </subcellularLocation>
</comment>
<dbReference type="PANTHER" id="PTHR48043:SF145">
    <property type="entry name" value="FI06409P-RELATED"/>
    <property type="match status" value="1"/>
</dbReference>
<dbReference type="GO" id="GO:0016020">
    <property type="term" value="C:membrane"/>
    <property type="evidence" value="ECO:0007669"/>
    <property type="project" value="UniProtKB-SubCell"/>
</dbReference>
<keyword evidence="2 4" id="KW-0328">Glycosyltransferase</keyword>
<reference evidence="6" key="1">
    <citation type="submission" date="2020-11" db="EMBL/GenBank/DDBJ databases">
        <authorList>
            <person name="Tran Van P."/>
        </authorList>
    </citation>
    <scope>NUCLEOTIDE SEQUENCE</scope>
</reference>
<dbReference type="OrthoDB" id="5835829at2759"/>
<evidence type="ECO:0000256" key="2">
    <source>
        <dbReference type="ARBA" id="ARBA00022676"/>
    </source>
</evidence>
<evidence type="ECO:0000313" key="7">
    <source>
        <dbReference type="Proteomes" id="UP000759131"/>
    </source>
</evidence>
<comment type="similarity">
    <text evidence="1 4">Belongs to the UDP-glycosyltransferase family.</text>
</comment>
<keyword evidence="3 4" id="KW-0808">Transferase</keyword>
<dbReference type="AlphaFoldDB" id="A0A7R9L436"/>
<dbReference type="EMBL" id="CAJPIZ010014681">
    <property type="protein sequence ID" value="CAG2114891.1"/>
    <property type="molecule type" value="Genomic_DNA"/>
</dbReference>
<dbReference type="InterPro" id="IPR050271">
    <property type="entry name" value="UDP-glycosyltransferase"/>
</dbReference>
<evidence type="ECO:0000313" key="6">
    <source>
        <dbReference type="EMBL" id="CAD7634461.1"/>
    </source>
</evidence>